<dbReference type="InterPro" id="IPR029052">
    <property type="entry name" value="Metallo-depent_PP-like"/>
</dbReference>
<protein>
    <submittedName>
        <fullName evidence="2">Metallophosphoesterase</fullName>
    </submittedName>
</protein>
<feature type="domain" description="Calcineurin-like phosphoesterase" evidence="1">
    <location>
        <begin position="15"/>
        <end position="207"/>
    </location>
</feature>
<dbReference type="EMBL" id="JADKNH010000006">
    <property type="protein sequence ID" value="MBF4693809.1"/>
    <property type="molecule type" value="Genomic_DNA"/>
</dbReference>
<evidence type="ECO:0000313" key="3">
    <source>
        <dbReference type="Proteomes" id="UP000614200"/>
    </source>
</evidence>
<accession>A0ABR9ZTL7</accession>
<proteinExistence type="predicted"/>
<dbReference type="InterPro" id="IPR050126">
    <property type="entry name" value="Ap4A_hydrolase"/>
</dbReference>
<evidence type="ECO:0000313" key="2">
    <source>
        <dbReference type="EMBL" id="MBF4693809.1"/>
    </source>
</evidence>
<dbReference type="Gene3D" id="3.60.21.10">
    <property type="match status" value="1"/>
</dbReference>
<dbReference type="RefSeq" id="WP_194702041.1">
    <property type="nucleotide sequence ID" value="NZ_JADKNH010000006.1"/>
</dbReference>
<dbReference type="InterPro" id="IPR004843">
    <property type="entry name" value="Calcineurin-like_PHP"/>
</dbReference>
<gene>
    <name evidence="2" type="ORF">ISU02_11780</name>
</gene>
<comment type="caution">
    <text evidence="2">The sequence shown here is derived from an EMBL/GenBank/DDBJ whole genome shotgun (WGS) entry which is preliminary data.</text>
</comment>
<name>A0ABR9ZTL7_9FIRM</name>
<reference evidence="2 3" key="1">
    <citation type="submission" date="2020-11" db="EMBL/GenBank/DDBJ databases">
        <title>Fusibacter basophilias sp. nov.</title>
        <authorList>
            <person name="Qiu D."/>
        </authorList>
    </citation>
    <scope>NUCLEOTIDE SEQUENCE [LARGE SCALE GENOMIC DNA]</scope>
    <source>
        <strain evidence="2 3">Q10-2</strain>
    </source>
</reference>
<dbReference type="SUPFAM" id="SSF56300">
    <property type="entry name" value="Metallo-dependent phosphatases"/>
    <property type="match status" value="1"/>
</dbReference>
<dbReference type="PANTHER" id="PTHR42850">
    <property type="entry name" value="METALLOPHOSPHOESTERASE"/>
    <property type="match status" value="1"/>
</dbReference>
<evidence type="ECO:0000259" key="1">
    <source>
        <dbReference type="Pfam" id="PF00149"/>
    </source>
</evidence>
<dbReference type="Pfam" id="PF00149">
    <property type="entry name" value="Metallophos"/>
    <property type="match status" value="1"/>
</dbReference>
<dbReference type="PANTHER" id="PTHR42850:SF4">
    <property type="entry name" value="ZINC-DEPENDENT ENDOPOLYPHOSPHATASE"/>
    <property type="match status" value="1"/>
</dbReference>
<sequence>MSERLINITLGECERIIVISDIHGGLVHLDALLDQIKLQDEDLLIILGDFIEKGPQNIEMLYRAMLLQRRPNTFILSGNCESFVHQMITNPERQSMIQTYLDKVNYPSLISDLYDKACCIDIRTESFDPNEVQSVLQEHYASELDFLEALPWGLCAPPFIFVHAGIESESSIDKKTLLSYPAFYESEHRLDKIVVVGHWPVLNYLDQRLLANPILDFEKQILNIDGGYSVKWHGQVNALVIEKRGDAYEYKTFFSDDLEEIRVKQCSLTSIEPHLMAGKPFKIMWNDNAIEVIEALPEFSLCLKKSTGEIGFVKNEFIQKIEDKTYCTEDYIFKLHYLEAGDCVRFIGNYGNYAFIKYNHEYGWIPSACLEKVRANRGGN</sequence>
<keyword evidence="3" id="KW-1185">Reference proteome</keyword>
<dbReference type="Proteomes" id="UP000614200">
    <property type="component" value="Unassembled WGS sequence"/>
</dbReference>
<organism evidence="2 3">
    <name type="scientific">Fusibacter ferrireducens</name>
    <dbReference type="NCBI Taxonomy" id="2785058"/>
    <lineage>
        <taxon>Bacteria</taxon>
        <taxon>Bacillati</taxon>
        <taxon>Bacillota</taxon>
        <taxon>Clostridia</taxon>
        <taxon>Eubacteriales</taxon>
        <taxon>Eubacteriales Family XII. Incertae Sedis</taxon>
        <taxon>Fusibacter</taxon>
    </lineage>
</organism>